<dbReference type="AlphaFoldDB" id="A0A8H6YX72"/>
<dbReference type="Proteomes" id="UP000623467">
    <property type="component" value="Unassembled WGS sequence"/>
</dbReference>
<dbReference type="InterPro" id="IPR050749">
    <property type="entry name" value="Glycosyl_Hydrolase_47"/>
</dbReference>
<keyword evidence="5 13" id="KW-0378">Hydrolase</keyword>
<dbReference type="Gene3D" id="1.50.10.10">
    <property type="match status" value="1"/>
</dbReference>
<evidence type="ECO:0000256" key="14">
    <source>
        <dbReference type="SAM" id="SignalP"/>
    </source>
</evidence>
<comment type="catalytic activity">
    <reaction evidence="9">
        <text>N(4)-(alpha-D-Man-(1-&gt;2)-alpha-D-Man-(1-&gt;2)-alpha-D-Man-(1-&gt;3)-[alpha-D-Man-(1-&gt;3)-[alpha-D-Man-(1-&gt;2)-alpha-D-Man-(1-&gt;6)]-alpha-D-Man-(1-&gt;6)]-beta-D-Man-(1-&gt;4)-beta-D-GlcNAc-(1-&gt;4)-beta-D-GlcNAc)-L-asparaginyl-[protein] (N-glucan mannose isomer 8A1,2,3B1,3) + 3 H2O = N(4)-(alpha-D-Man-(1-&gt;3)-[alpha-D-Man-(1-&gt;3)-[alpha-D-Man-(1-&gt;6)]-alpha-D-Man-(1-&gt;6)]-beta-D-Man-(1-&gt;4)-beta-D-GlcNAc-(1-&gt;4)-beta-D-GlcNAc)-L-asparaginyl-[protein] (N-glucan mannose isomer 5A1,2) + 3 beta-D-mannose</text>
        <dbReference type="Rhea" id="RHEA:56028"/>
        <dbReference type="Rhea" id="RHEA-COMP:14358"/>
        <dbReference type="Rhea" id="RHEA-COMP:14367"/>
        <dbReference type="ChEBI" id="CHEBI:15377"/>
        <dbReference type="ChEBI" id="CHEBI:28563"/>
        <dbReference type="ChEBI" id="CHEBI:59087"/>
        <dbReference type="ChEBI" id="CHEBI:60628"/>
        <dbReference type="EC" id="3.2.1.113"/>
    </reaction>
</comment>
<reference evidence="15" key="1">
    <citation type="submission" date="2020-05" db="EMBL/GenBank/DDBJ databases">
        <title>Mycena genomes resolve the evolution of fungal bioluminescence.</title>
        <authorList>
            <person name="Tsai I.J."/>
        </authorList>
    </citation>
    <scope>NUCLEOTIDE SEQUENCE</scope>
    <source>
        <strain evidence="15">160909Yilan</strain>
    </source>
</reference>
<evidence type="ECO:0000256" key="7">
    <source>
        <dbReference type="ARBA" id="ARBA00023180"/>
    </source>
</evidence>
<comment type="catalytic activity">
    <reaction evidence="10">
        <text>N(4)-(alpha-D-Man-(1-&gt;2)-alpha-D-Man-(1-&gt;2)-alpha-D-Man-(1-&gt;3)-[alpha-D-Man-(1-&gt;2)-alpha-D-Man-(1-&gt;3)-[alpha-D-Man-(1-&gt;2)-alpha-D-Man-(1-&gt;6)]-alpha-D-Man-(1-&gt;6)]-beta-D-Man-(1-&gt;4)-beta-D-GlcNAc-(1-&gt;4)-beta-D-GlcNAc)-L-asparaginyl-[protein] (N-glucan mannose isomer 9A1,2,3B1,2,3) + 4 H2O = N(4)-(alpha-D-Man-(1-&gt;3)-[alpha-D-Man-(1-&gt;3)-[alpha-D-Man-(1-&gt;6)]-alpha-D-Man-(1-&gt;6)]-beta-D-Man-(1-&gt;4)-beta-D-GlcNAc-(1-&gt;4)-beta-D-GlcNAc)-L-asparaginyl-[protein] (N-glucan mannose isomer 5A1,2) + 4 beta-D-mannose</text>
        <dbReference type="Rhea" id="RHEA:56008"/>
        <dbReference type="Rhea" id="RHEA-COMP:14356"/>
        <dbReference type="Rhea" id="RHEA-COMP:14367"/>
        <dbReference type="ChEBI" id="CHEBI:15377"/>
        <dbReference type="ChEBI" id="CHEBI:28563"/>
        <dbReference type="ChEBI" id="CHEBI:59087"/>
        <dbReference type="ChEBI" id="CHEBI:139493"/>
        <dbReference type="EC" id="3.2.1.113"/>
    </reaction>
</comment>
<evidence type="ECO:0000256" key="4">
    <source>
        <dbReference type="ARBA" id="ARBA00022729"/>
    </source>
</evidence>
<comment type="similarity">
    <text evidence="3 13">Belongs to the glycosyl hydrolase 47 family.</text>
</comment>
<evidence type="ECO:0000256" key="9">
    <source>
        <dbReference type="ARBA" id="ARBA00047669"/>
    </source>
</evidence>
<evidence type="ECO:0000313" key="16">
    <source>
        <dbReference type="Proteomes" id="UP000623467"/>
    </source>
</evidence>
<evidence type="ECO:0000256" key="10">
    <source>
        <dbReference type="ARBA" id="ARBA00048605"/>
    </source>
</evidence>
<evidence type="ECO:0000256" key="1">
    <source>
        <dbReference type="ARBA" id="ARBA00001913"/>
    </source>
</evidence>
<dbReference type="GO" id="GO:0036503">
    <property type="term" value="P:ERAD pathway"/>
    <property type="evidence" value="ECO:0007669"/>
    <property type="project" value="UniProtKB-ARBA"/>
</dbReference>
<accession>A0A8H6YX72</accession>
<dbReference type="InterPro" id="IPR012341">
    <property type="entry name" value="6hp_glycosidase-like_sf"/>
</dbReference>
<dbReference type="GO" id="GO:0005783">
    <property type="term" value="C:endoplasmic reticulum"/>
    <property type="evidence" value="ECO:0007669"/>
    <property type="project" value="TreeGrafter"/>
</dbReference>
<comment type="pathway">
    <text evidence="2">Protein modification; protein glycosylation.</text>
</comment>
<feature type="disulfide bond" evidence="12">
    <location>
        <begin position="375"/>
        <end position="404"/>
    </location>
</feature>
<keyword evidence="6 12" id="KW-1015">Disulfide bond</keyword>
<evidence type="ECO:0000256" key="6">
    <source>
        <dbReference type="ARBA" id="ARBA00023157"/>
    </source>
</evidence>
<protein>
    <recommendedName>
        <fullName evidence="13">alpha-1,2-Mannosidase</fullName>
        <ecNumber evidence="13">3.2.1.-</ecNumber>
    </recommendedName>
</protein>
<dbReference type="SUPFAM" id="SSF48225">
    <property type="entry name" value="Seven-hairpin glycosidases"/>
    <property type="match status" value="2"/>
</dbReference>
<evidence type="ECO:0000256" key="11">
    <source>
        <dbReference type="PIRSR" id="PIRSR601382-2"/>
    </source>
</evidence>
<feature type="signal peptide" evidence="14">
    <location>
        <begin position="1"/>
        <end position="20"/>
    </location>
</feature>
<dbReference type="InterPro" id="IPR036026">
    <property type="entry name" value="Seven-hairpin_glycosidases"/>
</dbReference>
<keyword evidence="11" id="KW-0106">Calcium</keyword>
<evidence type="ECO:0000256" key="8">
    <source>
        <dbReference type="ARBA" id="ARBA00023295"/>
    </source>
</evidence>
<dbReference type="OrthoDB" id="8118055at2759"/>
<dbReference type="GO" id="GO:0005509">
    <property type="term" value="F:calcium ion binding"/>
    <property type="evidence" value="ECO:0007669"/>
    <property type="project" value="InterPro"/>
</dbReference>
<proteinExistence type="inferred from homology"/>
<feature type="chain" id="PRO_5034082558" description="alpha-1,2-Mannosidase" evidence="14">
    <location>
        <begin position="21"/>
        <end position="579"/>
    </location>
</feature>
<name>A0A8H6YX72_9AGAR</name>
<keyword evidence="16" id="KW-1185">Reference proteome</keyword>
<sequence>MHHSCVRFLTLLGAASSSLAGVTVQKPGLTVPPEYASHKADVEKIFTTSYAAYKEFAFGHDELHPVSEGVGDDLGGWGASLVDAMVRRYFNFHLIMTIFRVLWYVIEESYQRPLTGLQAVMGLDDLLEEAVNFTATIDFNTPPVPQLISVFETTIRWVGGLISAYELSGDKYPILITKAKEVTDKLAFAWVGNNTMPYHSLNFTTNTPQIGTNSIAGVGTLSLEWLALSHYTGNETYGKLTEGGVIAVAQLVRQHFPPLALSSGISYLFISIHILCVSQPAPLPGLAGQNVDPGTGQFTNLYVTWGAGSDSYFEYLIKYARYTNNANMIFVDTWKTAVDSSIRTLLRNSTVGGHMYLADYDAQQLIRHVGSHLACYYAGNWLLGGKLLQNQTIIDIALQLNDGCWNTYASTEYTYLYNGLPSLTRNGLIRRTGIGPETFAFISSDGIFTGGSPITDDQLAFYNEHGFYITTSDYIQRPEVLESNFYAWRVTGDTKYLDRAVSAIASFNKFLPSTVAFACLNNVNDITQGFIDDMESFWFAEVLKYLYLTFDDPTHISLDTHVWNTECHPLKAPPALDSY</sequence>
<organism evidence="15 16">
    <name type="scientific">Mycena sanguinolenta</name>
    <dbReference type="NCBI Taxonomy" id="230812"/>
    <lineage>
        <taxon>Eukaryota</taxon>
        <taxon>Fungi</taxon>
        <taxon>Dikarya</taxon>
        <taxon>Basidiomycota</taxon>
        <taxon>Agaricomycotina</taxon>
        <taxon>Agaricomycetes</taxon>
        <taxon>Agaricomycetidae</taxon>
        <taxon>Agaricales</taxon>
        <taxon>Marasmiineae</taxon>
        <taxon>Mycenaceae</taxon>
        <taxon>Mycena</taxon>
    </lineage>
</organism>
<dbReference type="InterPro" id="IPR001382">
    <property type="entry name" value="Glyco_hydro_47"/>
</dbReference>
<dbReference type="GO" id="GO:0016020">
    <property type="term" value="C:membrane"/>
    <property type="evidence" value="ECO:0007669"/>
    <property type="project" value="InterPro"/>
</dbReference>
<dbReference type="EMBL" id="JACAZH010000005">
    <property type="protein sequence ID" value="KAF7368093.1"/>
    <property type="molecule type" value="Genomic_DNA"/>
</dbReference>
<comment type="cofactor">
    <cofactor evidence="1 11">
        <name>Ca(2+)</name>
        <dbReference type="ChEBI" id="CHEBI:29108"/>
    </cofactor>
</comment>
<feature type="binding site" evidence="11">
    <location>
        <position position="565"/>
    </location>
    <ligand>
        <name>Ca(2+)</name>
        <dbReference type="ChEBI" id="CHEBI:29108"/>
    </ligand>
</feature>
<evidence type="ECO:0000256" key="2">
    <source>
        <dbReference type="ARBA" id="ARBA00004922"/>
    </source>
</evidence>
<dbReference type="PANTHER" id="PTHR11742">
    <property type="entry name" value="MANNOSYL-OLIGOSACCHARIDE ALPHA-1,2-MANNOSIDASE-RELATED"/>
    <property type="match status" value="1"/>
</dbReference>
<evidence type="ECO:0000256" key="5">
    <source>
        <dbReference type="ARBA" id="ARBA00022801"/>
    </source>
</evidence>
<keyword evidence="11" id="KW-0479">Metal-binding</keyword>
<evidence type="ECO:0000256" key="12">
    <source>
        <dbReference type="PIRSR" id="PIRSR601382-3"/>
    </source>
</evidence>
<dbReference type="EC" id="3.2.1.-" evidence="13"/>
<dbReference type="GO" id="GO:0005975">
    <property type="term" value="P:carbohydrate metabolic process"/>
    <property type="evidence" value="ECO:0007669"/>
    <property type="project" value="InterPro"/>
</dbReference>
<dbReference type="PRINTS" id="PR00747">
    <property type="entry name" value="GLYHDRLASE47"/>
</dbReference>
<gene>
    <name evidence="15" type="ORF">MSAN_00875500</name>
</gene>
<comment type="caution">
    <text evidence="15">The sequence shown here is derived from an EMBL/GenBank/DDBJ whole genome shotgun (WGS) entry which is preliminary data.</text>
</comment>
<evidence type="ECO:0000256" key="13">
    <source>
        <dbReference type="RuleBase" id="RU361193"/>
    </source>
</evidence>
<evidence type="ECO:0000313" key="15">
    <source>
        <dbReference type="EMBL" id="KAF7368093.1"/>
    </source>
</evidence>
<keyword evidence="7" id="KW-0325">Glycoprotein</keyword>
<dbReference type="Pfam" id="PF01532">
    <property type="entry name" value="Glyco_hydro_47"/>
    <property type="match status" value="3"/>
</dbReference>
<evidence type="ECO:0000256" key="3">
    <source>
        <dbReference type="ARBA" id="ARBA00007658"/>
    </source>
</evidence>
<dbReference type="GO" id="GO:0004571">
    <property type="term" value="F:mannosyl-oligosaccharide 1,2-alpha-mannosidase activity"/>
    <property type="evidence" value="ECO:0007669"/>
    <property type="project" value="UniProtKB-EC"/>
</dbReference>
<keyword evidence="8 13" id="KW-0326">Glycosidase</keyword>
<dbReference type="PANTHER" id="PTHR11742:SF101">
    <property type="entry name" value="MANNOSYL-OLIGOSACCHARIDE ALPHA-1,2-MANNOSIDASE 1B"/>
    <property type="match status" value="1"/>
</dbReference>
<keyword evidence="4 14" id="KW-0732">Signal</keyword>